<dbReference type="Gene3D" id="3.40.50.1460">
    <property type="match status" value="1"/>
</dbReference>
<organism evidence="2 3">
    <name type="scientific">Jimgerdemannia flammicorona</name>
    <dbReference type="NCBI Taxonomy" id="994334"/>
    <lineage>
        <taxon>Eukaryota</taxon>
        <taxon>Fungi</taxon>
        <taxon>Fungi incertae sedis</taxon>
        <taxon>Mucoromycota</taxon>
        <taxon>Mucoromycotina</taxon>
        <taxon>Endogonomycetes</taxon>
        <taxon>Endogonales</taxon>
        <taxon>Endogonaceae</taxon>
        <taxon>Jimgerdemannia</taxon>
    </lineage>
</organism>
<dbReference type="AlphaFoldDB" id="A0A433QTW9"/>
<dbReference type="InterPro" id="IPR011600">
    <property type="entry name" value="Pept_C14_caspase"/>
</dbReference>
<proteinExistence type="predicted"/>
<keyword evidence="3" id="KW-1185">Reference proteome</keyword>
<gene>
    <name evidence="2" type="ORF">BC938DRAFT_472439</name>
</gene>
<evidence type="ECO:0000313" key="3">
    <source>
        <dbReference type="Proteomes" id="UP000274822"/>
    </source>
</evidence>
<reference evidence="2 3" key="1">
    <citation type="journal article" date="2018" name="New Phytol.">
        <title>Phylogenomics of Endogonaceae and evolution of mycorrhizas within Mucoromycota.</title>
        <authorList>
            <person name="Chang Y."/>
            <person name="Desiro A."/>
            <person name="Na H."/>
            <person name="Sandor L."/>
            <person name="Lipzen A."/>
            <person name="Clum A."/>
            <person name="Barry K."/>
            <person name="Grigoriev I.V."/>
            <person name="Martin F.M."/>
            <person name="Stajich J.E."/>
            <person name="Smith M.E."/>
            <person name="Bonito G."/>
            <person name="Spatafora J.W."/>
        </authorList>
    </citation>
    <scope>NUCLEOTIDE SEQUENCE [LARGE SCALE GENOMIC DNA]</scope>
    <source>
        <strain evidence="2 3">AD002</strain>
    </source>
</reference>
<dbReference type="GO" id="GO:0004197">
    <property type="term" value="F:cysteine-type endopeptidase activity"/>
    <property type="evidence" value="ECO:0007669"/>
    <property type="project" value="InterPro"/>
</dbReference>
<dbReference type="Proteomes" id="UP000274822">
    <property type="component" value="Unassembled WGS sequence"/>
</dbReference>
<sequence length="169" mass="18674">MINDAELLYEILVDSSLLTGEQATRENIMNVLDELASATEDDKEATVLIFYSGRGHREKDNNSNWNVYLTPYGARAGAELIDNSELHRKLKALDSKQTILLLNCCFAAGIGALSELGTGHQNEKELMALGNVPLTKKSIDYLKEHRGLCVLSLSMANERSWTGVALTFQ</sequence>
<name>A0A433QTW9_9FUNG</name>
<accession>A0A433QTW9</accession>
<comment type="caution">
    <text evidence="2">The sequence shown here is derived from an EMBL/GenBank/DDBJ whole genome shotgun (WGS) entry which is preliminary data.</text>
</comment>
<feature type="domain" description="Peptidase C14 caspase" evidence="1">
    <location>
        <begin position="2"/>
        <end position="108"/>
    </location>
</feature>
<protein>
    <recommendedName>
        <fullName evidence="1">Peptidase C14 caspase domain-containing protein</fullName>
    </recommendedName>
</protein>
<evidence type="ECO:0000313" key="2">
    <source>
        <dbReference type="EMBL" id="RUS33241.1"/>
    </source>
</evidence>
<dbReference type="EMBL" id="RBNJ01001353">
    <property type="protein sequence ID" value="RUS33241.1"/>
    <property type="molecule type" value="Genomic_DNA"/>
</dbReference>
<dbReference type="GO" id="GO:0006508">
    <property type="term" value="P:proteolysis"/>
    <property type="evidence" value="ECO:0007669"/>
    <property type="project" value="InterPro"/>
</dbReference>
<dbReference type="Pfam" id="PF00656">
    <property type="entry name" value="Peptidase_C14"/>
    <property type="match status" value="1"/>
</dbReference>
<evidence type="ECO:0000259" key="1">
    <source>
        <dbReference type="Pfam" id="PF00656"/>
    </source>
</evidence>